<sequence>MLYQFYEWNHAALAPLRAIADATRLFYQNPLNPLSRTEAGRAVAAMAELFERTTRVYGKPEFGLHETVVGGLRVPVQDKAVWEKPFCRLLHFERALPEGHKKDPRFLVVAPMSGHYATLLRGTVEALLPYAEVYITDWTDARMVPLAQGRFDLDDYVDYVIEMLHVLGPDTHVIGVCQPAVPVLMAAGVMAMDEDSAAPATMTLMGGPIDTRSNPTAVNQLAKEKGIDWFRENVIMPVPFPHPGFMRRVYPGFLQLSGFMSMNLDRHLIAHKDFFWHLVKDDGDSAEKHRSFYDEYNAVMDMTAEFYLQTVEEVFIKHSLPKGTITHRGRRIDLTAIRTTALLTIEGENDDISGVGQTEAAQDLCTSIPAANRVHYVQPKVGHYGVFNGSRYRAEIAPRILDFALTHGTTHSGAAQPRPLASASAPIREGAVKERKAKAAALRRGGAGELGLGEPAAASVQAPATVDVAEAALPVEPFASPRGSDGATDAARPASGDSAPPASTDAAVEAPIRAEADAEATPVADEKAAFEQPVAPEGADEPAAVTEAPADEAAASEAAAEVEPAPVLLDAAPQAPVLPEIETLEASASAIAETAALRDEAPAAQVELPAIQAAKNRAPKIEAASPKPNRRRPSFRKR</sequence>
<gene>
    <name evidence="1" type="primary">phaZ</name>
    <name evidence="1" type="ORF">OXU80_27620</name>
</gene>
<organism evidence="1 2">
    <name type="scientific">Antarcticirhabdus aurantiaca</name>
    <dbReference type="NCBI Taxonomy" id="2606717"/>
    <lineage>
        <taxon>Bacteria</taxon>
        <taxon>Pseudomonadati</taxon>
        <taxon>Pseudomonadota</taxon>
        <taxon>Alphaproteobacteria</taxon>
        <taxon>Hyphomicrobiales</taxon>
        <taxon>Aurantimonadaceae</taxon>
        <taxon>Antarcticirhabdus</taxon>
    </lineage>
</organism>
<evidence type="ECO:0000313" key="2">
    <source>
        <dbReference type="Proteomes" id="UP001163223"/>
    </source>
</evidence>
<keyword evidence="2" id="KW-1185">Reference proteome</keyword>
<dbReference type="Proteomes" id="UP001163223">
    <property type="component" value="Chromosome"/>
</dbReference>
<reference evidence="1" key="1">
    <citation type="submission" date="2022-11" db="EMBL/GenBank/DDBJ databases">
        <title>beta-Carotene-producing bacterium, Jeongeuplla avenae sp. nov., alleviates the salt stress of Arabidopsis seedlings.</title>
        <authorList>
            <person name="Jiang L."/>
            <person name="Lee J."/>
        </authorList>
    </citation>
    <scope>NUCLEOTIDE SEQUENCE</scope>
    <source>
        <strain evidence="1">DY_R2A_6</strain>
    </source>
</reference>
<evidence type="ECO:0000313" key="1">
    <source>
        <dbReference type="EMBL" id="WAJ28526.1"/>
    </source>
</evidence>
<protein>
    <submittedName>
        <fullName evidence="1">Polyhydroxyalkanoate depolymerase</fullName>
    </submittedName>
</protein>
<proteinExistence type="predicted"/>
<dbReference type="EMBL" id="CP113520">
    <property type="protein sequence ID" value="WAJ28526.1"/>
    <property type="molecule type" value="Genomic_DNA"/>
</dbReference>
<name>A0ACD4NNY5_9HYPH</name>
<accession>A0ACD4NNY5</accession>